<dbReference type="PROSITE" id="PS51257">
    <property type="entry name" value="PROKAR_LIPOPROTEIN"/>
    <property type="match status" value="1"/>
</dbReference>
<reference evidence="1 2" key="1">
    <citation type="submission" date="2016-07" db="EMBL/GenBank/DDBJ databases">
        <title>Genome analysis of Sphingobacterium siyangense T12B17.</title>
        <authorList>
            <person name="Xu D."/>
            <person name="Su Y."/>
            <person name="Zheng S."/>
        </authorList>
    </citation>
    <scope>NUCLEOTIDE SEQUENCE [LARGE SCALE GENOMIC DNA]</scope>
    <source>
        <strain evidence="1 2">T12B17</strain>
    </source>
</reference>
<protein>
    <recommendedName>
        <fullName evidence="3">Lipoprotein</fullName>
    </recommendedName>
</protein>
<proteinExistence type="predicted"/>
<gene>
    <name evidence="1" type="ORF">BCY89_20560</name>
</gene>
<organism evidence="1 2">
    <name type="scientific">Sphingobacterium siyangense</name>
    <dbReference type="NCBI Taxonomy" id="459529"/>
    <lineage>
        <taxon>Bacteria</taxon>
        <taxon>Pseudomonadati</taxon>
        <taxon>Bacteroidota</taxon>
        <taxon>Sphingobacteriia</taxon>
        <taxon>Sphingobacteriales</taxon>
        <taxon>Sphingobacteriaceae</taxon>
        <taxon>Sphingobacterium</taxon>
    </lineage>
</organism>
<comment type="caution">
    <text evidence="1">The sequence shown here is derived from an EMBL/GenBank/DDBJ whole genome shotgun (WGS) entry which is preliminary data.</text>
</comment>
<dbReference type="AlphaFoldDB" id="A0A420FB62"/>
<dbReference type="EMBL" id="MCAQ01000030">
    <property type="protein sequence ID" value="RKF30192.1"/>
    <property type="molecule type" value="Genomic_DNA"/>
</dbReference>
<dbReference type="Proteomes" id="UP000286402">
    <property type="component" value="Unassembled WGS sequence"/>
</dbReference>
<sequence length="171" mass="20226">MVRTIFYCVIFILIVSCSVRRQLPTLQLEENSSERLLLNGYYYTKLDSVFFDVIFLYKNGIVYQGGNPRIKEGFKNIDDTFSKTYVNDKKTGYIWGLYIVDGNNITLERYLTPIYAEKYQTYVDKGHIIDERQFIITSRKYIKTGKLETRRDTFNFRPLSIKPDSTNNFIK</sequence>
<evidence type="ECO:0000313" key="2">
    <source>
        <dbReference type="Proteomes" id="UP000286402"/>
    </source>
</evidence>
<evidence type="ECO:0008006" key="3">
    <source>
        <dbReference type="Google" id="ProtNLM"/>
    </source>
</evidence>
<name>A0A420FB62_9SPHI</name>
<accession>A0A420FB62</accession>
<keyword evidence="2" id="KW-1185">Reference proteome</keyword>
<dbReference type="RefSeq" id="WP_120336720.1">
    <property type="nucleotide sequence ID" value="NZ_JBPFRJ010000002.1"/>
</dbReference>
<evidence type="ECO:0000313" key="1">
    <source>
        <dbReference type="EMBL" id="RKF30192.1"/>
    </source>
</evidence>